<gene>
    <name evidence="5" type="primary">degS</name>
    <name evidence="5" type="ORF">UC8_07710</name>
</gene>
<dbReference type="EC" id="2.7.13.3" evidence="5"/>
<keyword evidence="2 5" id="KW-0418">Kinase</keyword>
<keyword evidence="3" id="KW-0902">Two-component regulatory system</keyword>
<keyword evidence="1 5" id="KW-0808">Transferase</keyword>
<accession>A0A5B9QXZ2</accession>
<dbReference type="Pfam" id="PF07730">
    <property type="entry name" value="HisKA_3"/>
    <property type="match status" value="1"/>
</dbReference>
<evidence type="ECO:0000256" key="1">
    <source>
        <dbReference type="ARBA" id="ARBA00022679"/>
    </source>
</evidence>
<dbReference type="KEGG" id="rul:UC8_07710"/>
<evidence type="ECO:0000313" key="5">
    <source>
        <dbReference type="EMBL" id="QEG38813.1"/>
    </source>
</evidence>
<proteinExistence type="predicted"/>
<dbReference type="InterPro" id="IPR005467">
    <property type="entry name" value="His_kinase_dom"/>
</dbReference>
<evidence type="ECO:0000313" key="6">
    <source>
        <dbReference type="Proteomes" id="UP000325286"/>
    </source>
</evidence>
<dbReference type="InterPro" id="IPR036890">
    <property type="entry name" value="HATPase_C_sf"/>
</dbReference>
<reference evidence="5 6" key="1">
    <citation type="submission" date="2019-08" db="EMBL/GenBank/DDBJ databases">
        <title>Deep-cultivation of Planctomycetes and their phenomic and genomic characterization uncovers novel biology.</title>
        <authorList>
            <person name="Wiegand S."/>
            <person name="Jogler M."/>
            <person name="Boedeker C."/>
            <person name="Pinto D."/>
            <person name="Vollmers J."/>
            <person name="Rivas-Marin E."/>
            <person name="Kohn T."/>
            <person name="Peeters S.H."/>
            <person name="Heuer A."/>
            <person name="Rast P."/>
            <person name="Oberbeckmann S."/>
            <person name="Bunk B."/>
            <person name="Jeske O."/>
            <person name="Meyerdierks A."/>
            <person name="Storesund J.E."/>
            <person name="Kallscheuer N."/>
            <person name="Luecker S."/>
            <person name="Lage O.M."/>
            <person name="Pohl T."/>
            <person name="Merkel B.J."/>
            <person name="Hornburger P."/>
            <person name="Mueller R.-W."/>
            <person name="Bruemmer F."/>
            <person name="Labrenz M."/>
            <person name="Spormann A.M."/>
            <person name="Op den Camp H."/>
            <person name="Overmann J."/>
            <person name="Amann R."/>
            <person name="Jetten M.S.M."/>
            <person name="Mascher T."/>
            <person name="Medema M.H."/>
            <person name="Devos D.P."/>
            <person name="Kaster A.-K."/>
            <person name="Ovreas L."/>
            <person name="Rohde M."/>
            <person name="Galperin M.Y."/>
            <person name="Jogler C."/>
        </authorList>
    </citation>
    <scope>NUCLEOTIDE SEQUENCE [LARGE SCALE GENOMIC DNA]</scope>
    <source>
        <strain evidence="5 6">UC8</strain>
    </source>
</reference>
<name>A0A5B9QXZ2_9BACT</name>
<feature type="domain" description="Histidine kinase" evidence="4">
    <location>
        <begin position="158"/>
        <end position="245"/>
    </location>
</feature>
<dbReference type="GO" id="GO:0016020">
    <property type="term" value="C:membrane"/>
    <property type="evidence" value="ECO:0007669"/>
    <property type="project" value="InterPro"/>
</dbReference>
<keyword evidence="6" id="KW-1185">Reference proteome</keyword>
<dbReference type="InterPro" id="IPR003594">
    <property type="entry name" value="HATPase_dom"/>
</dbReference>
<dbReference type="InterPro" id="IPR050482">
    <property type="entry name" value="Sensor_HK_TwoCompSys"/>
</dbReference>
<dbReference type="GO" id="GO:0000155">
    <property type="term" value="F:phosphorelay sensor kinase activity"/>
    <property type="evidence" value="ECO:0007669"/>
    <property type="project" value="InterPro"/>
</dbReference>
<dbReference type="SUPFAM" id="SSF55874">
    <property type="entry name" value="ATPase domain of HSP90 chaperone/DNA topoisomerase II/histidine kinase"/>
    <property type="match status" value="1"/>
</dbReference>
<evidence type="ECO:0000256" key="2">
    <source>
        <dbReference type="ARBA" id="ARBA00022777"/>
    </source>
</evidence>
<dbReference type="InterPro" id="IPR011712">
    <property type="entry name" value="Sig_transdc_His_kin_sub3_dim/P"/>
</dbReference>
<sequence>MEFFSVQTIEPQQRFLEILPDIGIQLGHAIGRNRLQSIVASIADAEQRRIGRELHDGIAQQLTGGALIAQSLKRALPETMRTEIESMNHLIEFLNQTQDDVRHLSSGLLPDPVRADDLIPALRGLAATTCQRFDIRCKVGEEGIDDSKIGNDVTADLIFQIASEAVHNAIKHADADSIEIRVGMEDTFRLSVHDNGKGFDTNLHKANTNGLRIMRFRAESVGGSLEIESSTDHGSEVLLNIPASAMR</sequence>
<dbReference type="PROSITE" id="PS50109">
    <property type="entry name" value="HIS_KIN"/>
    <property type="match status" value="1"/>
</dbReference>
<evidence type="ECO:0000256" key="3">
    <source>
        <dbReference type="ARBA" id="ARBA00023012"/>
    </source>
</evidence>
<protein>
    <submittedName>
        <fullName evidence="5">Signal transduction histidine-protein kinase/phosphatase DegS</fullName>
        <ecNumber evidence="5">2.7.13.3</ecNumber>
    </submittedName>
</protein>
<dbReference type="Gene3D" id="1.20.5.1930">
    <property type="match status" value="1"/>
</dbReference>
<dbReference type="PANTHER" id="PTHR24421">
    <property type="entry name" value="NITRATE/NITRITE SENSOR PROTEIN NARX-RELATED"/>
    <property type="match status" value="1"/>
</dbReference>
<dbReference type="Proteomes" id="UP000325286">
    <property type="component" value="Chromosome"/>
</dbReference>
<dbReference type="GO" id="GO:0046983">
    <property type="term" value="F:protein dimerization activity"/>
    <property type="evidence" value="ECO:0007669"/>
    <property type="project" value="InterPro"/>
</dbReference>
<dbReference type="Pfam" id="PF02518">
    <property type="entry name" value="HATPase_c"/>
    <property type="match status" value="1"/>
</dbReference>
<dbReference type="AlphaFoldDB" id="A0A5B9QXZ2"/>
<dbReference type="SMART" id="SM00387">
    <property type="entry name" value="HATPase_c"/>
    <property type="match status" value="1"/>
</dbReference>
<dbReference type="CDD" id="cd16917">
    <property type="entry name" value="HATPase_UhpB-NarQ-NarX-like"/>
    <property type="match status" value="1"/>
</dbReference>
<evidence type="ECO:0000259" key="4">
    <source>
        <dbReference type="PROSITE" id="PS50109"/>
    </source>
</evidence>
<organism evidence="5 6">
    <name type="scientific">Roseimaritima ulvae</name>
    <dbReference type="NCBI Taxonomy" id="980254"/>
    <lineage>
        <taxon>Bacteria</taxon>
        <taxon>Pseudomonadati</taxon>
        <taxon>Planctomycetota</taxon>
        <taxon>Planctomycetia</taxon>
        <taxon>Pirellulales</taxon>
        <taxon>Pirellulaceae</taxon>
        <taxon>Roseimaritima</taxon>
    </lineage>
</organism>
<dbReference type="EMBL" id="CP042914">
    <property type="protein sequence ID" value="QEG38813.1"/>
    <property type="molecule type" value="Genomic_DNA"/>
</dbReference>
<dbReference type="Gene3D" id="3.30.565.10">
    <property type="entry name" value="Histidine kinase-like ATPase, C-terminal domain"/>
    <property type="match status" value="1"/>
</dbReference>